<keyword evidence="10" id="KW-1185">Reference proteome</keyword>
<feature type="transmembrane region" description="Helical" evidence="7">
    <location>
        <begin position="20"/>
        <end position="42"/>
    </location>
</feature>
<evidence type="ECO:0000256" key="1">
    <source>
        <dbReference type="ARBA" id="ARBA00004141"/>
    </source>
</evidence>
<comment type="similarity">
    <text evidence="5">Belongs to the SAT4 family.</text>
</comment>
<feature type="transmembrane region" description="Helical" evidence="7">
    <location>
        <begin position="131"/>
        <end position="153"/>
    </location>
</feature>
<feature type="transmembrane region" description="Helical" evidence="7">
    <location>
        <begin position="97"/>
        <end position="119"/>
    </location>
</feature>
<keyword evidence="2 7" id="KW-0812">Transmembrane</keyword>
<feature type="transmembrane region" description="Helical" evidence="7">
    <location>
        <begin position="214"/>
        <end position="234"/>
    </location>
</feature>
<evidence type="ECO:0000256" key="4">
    <source>
        <dbReference type="ARBA" id="ARBA00023136"/>
    </source>
</evidence>
<keyword evidence="3 7" id="KW-1133">Transmembrane helix</keyword>
<evidence type="ECO:0000259" key="8">
    <source>
        <dbReference type="Pfam" id="PF20684"/>
    </source>
</evidence>
<dbReference type="PANTHER" id="PTHR33048">
    <property type="entry name" value="PTH11-LIKE INTEGRAL MEMBRANE PROTEIN (AFU_ORTHOLOGUE AFUA_5G11245)"/>
    <property type="match status" value="1"/>
</dbReference>
<organism evidence="9 10">
    <name type="scientific">Aaosphaeria arxii CBS 175.79</name>
    <dbReference type="NCBI Taxonomy" id="1450172"/>
    <lineage>
        <taxon>Eukaryota</taxon>
        <taxon>Fungi</taxon>
        <taxon>Dikarya</taxon>
        <taxon>Ascomycota</taxon>
        <taxon>Pezizomycotina</taxon>
        <taxon>Dothideomycetes</taxon>
        <taxon>Pleosporomycetidae</taxon>
        <taxon>Pleosporales</taxon>
        <taxon>Pleosporales incertae sedis</taxon>
        <taxon>Aaosphaeria</taxon>
    </lineage>
</organism>
<reference evidence="9" key="1">
    <citation type="journal article" date="2020" name="Stud. Mycol.">
        <title>101 Dothideomycetes genomes: a test case for predicting lifestyles and emergence of pathogens.</title>
        <authorList>
            <person name="Haridas S."/>
            <person name="Albert R."/>
            <person name="Binder M."/>
            <person name="Bloem J."/>
            <person name="Labutti K."/>
            <person name="Salamov A."/>
            <person name="Andreopoulos B."/>
            <person name="Baker S."/>
            <person name="Barry K."/>
            <person name="Bills G."/>
            <person name="Bluhm B."/>
            <person name="Cannon C."/>
            <person name="Castanera R."/>
            <person name="Culley D."/>
            <person name="Daum C."/>
            <person name="Ezra D."/>
            <person name="Gonzalez J."/>
            <person name="Henrissat B."/>
            <person name="Kuo A."/>
            <person name="Liang C."/>
            <person name="Lipzen A."/>
            <person name="Lutzoni F."/>
            <person name="Magnuson J."/>
            <person name="Mondo S."/>
            <person name="Nolan M."/>
            <person name="Ohm R."/>
            <person name="Pangilinan J."/>
            <person name="Park H.-J."/>
            <person name="Ramirez L."/>
            <person name="Alfaro M."/>
            <person name="Sun H."/>
            <person name="Tritt A."/>
            <person name="Yoshinaga Y."/>
            <person name="Zwiers L.-H."/>
            <person name="Turgeon B."/>
            <person name="Goodwin S."/>
            <person name="Spatafora J."/>
            <person name="Crous P."/>
            <person name="Grigoriev I."/>
        </authorList>
    </citation>
    <scope>NUCLEOTIDE SEQUENCE</scope>
    <source>
        <strain evidence="9">CBS 175.79</strain>
    </source>
</reference>
<dbReference type="GO" id="GO:0016020">
    <property type="term" value="C:membrane"/>
    <property type="evidence" value="ECO:0007669"/>
    <property type="project" value="UniProtKB-SubCell"/>
</dbReference>
<keyword evidence="4 7" id="KW-0472">Membrane</keyword>
<dbReference type="Proteomes" id="UP000799778">
    <property type="component" value="Unassembled WGS sequence"/>
</dbReference>
<dbReference type="RefSeq" id="XP_033384977.1">
    <property type="nucleotide sequence ID" value="XM_033533909.1"/>
</dbReference>
<sequence length="383" mass="42836">MDQFTPEQISQLKEENLGPMSIAIVVSFTILSSICVALRFFTRIKLVRELGLEDWFILVSMCLSICMAACQVMQAKWGNGRHMIFLDLTAAVMILKYLYFSILTYTASLTFTKLSILLQYRRIFAVQKMRLPIYIAMGICAAYGITSVFTGIFDCVPVDAFWDLTKKPTARCVNETTLWYSNAGLNIATDLLVAILPIKAIWDLQLPKKQKIALVFILTIGWFVCVVSILRLHALVELAQNPQDTTWYSTATAYWSAIEVNLGIVCASTPALKALVVKFVPAMLSKSFSTGRSRSRSRSGTDPAKNRKSFIELSDKELASSSQGSDHYEPANPITALPAVVGGGQRDMRYEIRSSPYGENQDRLSDSESQKDLVERPEAFRSR</sequence>
<comment type="subcellular location">
    <subcellularLocation>
        <location evidence="1">Membrane</location>
        <topology evidence="1">Multi-pass membrane protein</topology>
    </subcellularLocation>
</comment>
<feature type="region of interest" description="Disordered" evidence="6">
    <location>
        <begin position="321"/>
        <end position="383"/>
    </location>
</feature>
<evidence type="ECO:0000256" key="2">
    <source>
        <dbReference type="ARBA" id="ARBA00022692"/>
    </source>
</evidence>
<protein>
    <recommendedName>
        <fullName evidence="8">Rhodopsin domain-containing protein</fullName>
    </recommendedName>
</protein>
<dbReference type="InterPro" id="IPR052337">
    <property type="entry name" value="SAT4-like"/>
</dbReference>
<feature type="transmembrane region" description="Helical" evidence="7">
    <location>
        <begin position="183"/>
        <end position="202"/>
    </location>
</feature>
<dbReference type="OrthoDB" id="444631at2759"/>
<evidence type="ECO:0000313" key="10">
    <source>
        <dbReference type="Proteomes" id="UP000799778"/>
    </source>
</evidence>
<evidence type="ECO:0000256" key="6">
    <source>
        <dbReference type="SAM" id="MobiDB-lite"/>
    </source>
</evidence>
<evidence type="ECO:0000256" key="3">
    <source>
        <dbReference type="ARBA" id="ARBA00022989"/>
    </source>
</evidence>
<evidence type="ECO:0000256" key="5">
    <source>
        <dbReference type="ARBA" id="ARBA00038359"/>
    </source>
</evidence>
<proteinExistence type="inferred from homology"/>
<dbReference type="AlphaFoldDB" id="A0A6A5XTK9"/>
<feature type="domain" description="Rhodopsin" evidence="8">
    <location>
        <begin position="38"/>
        <end position="277"/>
    </location>
</feature>
<gene>
    <name evidence="9" type="ORF">BU24DRAFT_492692</name>
</gene>
<dbReference type="GeneID" id="54291306"/>
<dbReference type="PANTHER" id="PTHR33048:SF47">
    <property type="entry name" value="INTEGRAL MEMBRANE PROTEIN-RELATED"/>
    <property type="match status" value="1"/>
</dbReference>
<dbReference type="EMBL" id="ML978069">
    <property type="protein sequence ID" value="KAF2016638.1"/>
    <property type="molecule type" value="Genomic_DNA"/>
</dbReference>
<feature type="compositionally biased region" description="Basic and acidic residues" evidence="6">
    <location>
        <begin position="360"/>
        <end position="383"/>
    </location>
</feature>
<dbReference type="Pfam" id="PF20684">
    <property type="entry name" value="Fung_rhodopsin"/>
    <property type="match status" value="1"/>
</dbReference>
<feature type="transmembrane region" description="Helical" evidence="7">
    <location>
        <begin position="254"/>
        <end position="276"/>
    </location>
</feature>
<feature type="transmembrane region" description="Helical" evidence="7">
    <location>
        <begin position="54"/>
        <end position="77"/>
    </location>
</feature>
<dbReference type="InterPro" id="IPR049326">
    <property type="entry name" value="Rhodopsin_dom_fungi"/>
</dbReference>
<accession>A0A6A5XTK9</accession>
<evidence type="ECO:0000313" key="9">
    <source>
        <dbReference type="EMBL" id="KAF2016638.1"/>
    </source>
</evidence>
<evidence type="ECO:0000256" key="7">
    <source>
        <dbReference type="SAM" id="Phobius"/>
    </source>
</evidence>
<name>A0A6A5XTK9_9PLEO</name>